<evidence type="ECO:0000256" key="17">
    <source>
        <dbReference type="RuleBase" id="RU003476"/>
    </source>
</evidence>
<dbReference type="KEGG" id="tsu:Tresu_1160"/>
<keyword evidence="3" id="KW-0515">Mutator protein</keyword>
<dbReference type="EC" id="3.6.1.55" evidence="12"/>
<dbReference type="InterPro" id="IPR000086">
    <property type="entry name" value="NUDIX_hydrolase_dom"/>
</dbReference>
<dbReference type="Gene3D" id="3.90.79.10">
    <property type="entry name" value="Nucleoside Triphosphate Pyrophosphohydrolase"/>
    <property type="match status" value="1"/>
</dbReference>
<evidence type="ECO:0000256" key="15">
    <source>
        <dbReference type="ARBA" id="ARBA00041979"/>
    </source>
</evidence>
<dbReference type="GO" id="GO:0008413">
    <property type="term" value="F:8-oxo-7,8-dihydroguanosine triphosphate pyrophosphatase activity"/>
    <property type="evidence" value="ECO:0007669"/>
    <property type="project" value="TreeGrafter"/>
</dbReference>
<evidence type="ECO:0000256" key="8">
    <source>
        <dbReference type="ARBA" id="ARBA00022842"/>
    </source>
</evidence>
<reference evidence="20" key="2">
    <citation type="submission" date="2011-04" db="EMBL/GenBank/DDBJ databases">
        <title>The complete genome of chromosome of Treponema succinifaciens DSM 2489.</title>
        <authorList>
            <person name="Lucas S."/>
            <person name="Copeland A."/>
            <person name="Lapidus A."/>
            <person name="Bruce D."/>
            <person name="Goodwin L."/>
            <person name="Pitluck S."/>
            <person name="Peters L."/>
            <person name="Kyrpides N."/>
            <person name="Mavromatis K."/>
            <person name="Ivanova N."/>
            <person name="Ovchinnikova G."/>
            <person name="Teshima H."/>
            <person name="Detter J.C."/>
            <person name="Tapia R."/>
            <person name="Han C."/>
            <person name="Land M."/>
            <person name="Hauser L."/>
            <person name="Markowitz V."/>
            <person name="Cheng J.-F."/>
            <person name="Hugenholtz P."/>
            <person name="Woyke T."/>
            <person name="Wu D."/>
            <person name="Gronow S."/>
            <person name="Wellnitz S."/>
            <person name="Brambilla E."/>
            <person name="Klenk H.-P."/>
            <person name="Eisen J.A."/>
        </authorList>
    </citation>
    <scope>NUCLEOTIDE SEQUENCE [LARGE SCALE GENOMIC DNA]</scope>
    <source>
        <strain evidence="20">ATCC 33096 / DSM 2489 / 6091</strain>
    </source>
</reference>
<dbReference type="GO" id="GO:0006281">
    <property type="term" value="P:DNA repair"/>
    <property type="evidence" value="ECO:0007669"/>
    <property type="project" value="UniProtKB-KW"/>
</dbReference>
<evidence type="ECO:0000256" key="16">
    <source>
        <dbReference type="ARBA" id="ARBA00042798"/>
    </source>
</evidence>
<evidence type="ECO:0000256" key="7">
    <source>
        <dbReference type="ARBA" id="ARBA00022801"/>
    </source>
</evidence>
<dbReference type="PROSITE" id="PS51462">
    <property type="entry name" value="NUDIX"/>
    <property type="match status" value="1"/>
</dbReference>
<dbReference type="AlphaFoldDB" id="F2NXJ3"/>
<keyword evidence="20" id="KW-1185">Reference proteome</keyword>
<evidence type="ECO:0000256" key="13">
    <source>
        <dbReference type="ARBA" id="ARBA00040794"/>
    </source>
</evidence>
<evidence type="ECO:0000256" key="11">
    <source>
        <dbReference type="ARBA" id="ARBA00036904"/>
    </source>
</evidence>
<reference evidence="19 20" key="1">
    <citation type="journal article" date="2011" name="Stand. Genomic Sci.">
        <title>Complete genome sequence of Treponema succinifaciens type strain (6091).</title>
        <authorList>
            <person name="Han C."/>
            <person name="Gronow S."/>
            <person name="Teshima H."/>
            <person name="Lapidus A."/>
            <person name="Nolan M."/>
            <person name="Lucas S."/>
            <person name="Hammon N."/>
            <person name="Deshpande S."/>
            <person name="Cheng J.F."/>
            <person name="Zeytun A."/>
            <person name="Tapia R."/>
            <person name="Goodwin L."/>
            <person name="Pitluck S."/>
            <person name="Liolios K."/>
            <person name="Pagani I."/>
            <person name="Ivanova N."/>
            <person name="Mavromatis K."/>
            <person name="Mikhailova N."/>
            <person name="Huntemann M."/>
            <person name="Pati A."/>
            <person name="Chen A."/>
            <person name="Palaniappan K."/>
            <person name="Land M."/>
            <person name="Hauser L."/>
            <person name="Brambilla E.M."/>
            <person name="Rohde M."/>
            <person name="Goker M."/>
            <person name="Woyke T."/>
            <person name="Bristow J."/>
            <person name="Eisen J.A."/>
            <person name="Markowitz V."/>
            <person name="Hugenholtz P."/>
            <person name="Kyrpides N.C."/>
            <person name="Klenk H.P."/>
            <person name="Detter J.C."/>
        </authorList>
    </citation>
    <scope>NUCLEOTIDE SEQUENCE [LARGE SCALE GENOMIC DNA]</scope>
    <source>
        <strain evidence="20">ATCC 33096 / DSM 2489 / 6091</strain>
    </source>
</reference>
<feature type="domain" description="Nudix hydrolase" evidence="18">
    <location>
        <begin position="1"/>
        <end position="131"/>
    </location>
</feature>
<dbReference type="OrthoDB" id="9810648at2"/>
<dbReference type="GO" id="GO:0046872">
    <property type="term" value="F:metal ion binding"/>
    <property type="evidence" value="ECO:0007669"/>
    <property type="project" value="UniProtKB-KW"/>
</dbReference>
<evidence type="ECO:0000313" key="20">
    <source>
        <dbReference type="Proteomes" id="UP000006852"/>
    </source>
</evidence>
<dbReference type="GO" id="GO:0044715">
    <property type="term" value="F:8-oxo-dGDP phosphatase activity"/>
    <property type="evidence" value="ECO:0007669"/>
    <property type="project" value="TreeGrafter"/>
</dbReference>
<keyword evidence="9" id="KW-0234">DNA repair</keyword>
<dbReference type="PANTHER" id="PTHR47707">
    <property type="entry name" value="8-OXO-DGTP DIPHOSPHATASE"/>
    <property type="match status" value="1"/>
</dbReference>
<dbReference type="PROSITE" id="PS00893">
    <property type="entry name" value="NUDIX_BOX"/>
    <property type="match status" value="1"/>
</dbReference>
<dbReference type="GO" id="GO:0035539">
    <property type="term" value="F:8-oxo-7,8-dihydrodeoxyguanosine triphosphate pyrophosphatase activity"/>
    <property type="evidence" value="ECO:0007669"/>
    <property type="project" value="UniProtKB-EC"/>
</dbReference>
<evidence type="ECO:0000256" key="4">
    <source>
        <dbReference type="ARBA" id="ARBA00022705"/>
    </source>
</evidence>
<organism evidence="19 20">
    <name type="scientific">Treponema succinifaciens (strain ATCC 33096 / DSM 2489 / 6091)</name>
    <dbReference type="NCBI Taxonomy" id="869209"/>
    <lineage>
        <taxon>Bacteria</taxon>
        <taxon>Pseudomonadati</taxon>
        <taxon>Spirochaetota</taxon>
        <taxon>Spirochaetia</taxon>
        <taxon>Spirochaetales</taxon>
        <taxon>Treponemataceae</taxon>
        <taxon>Treponema</taxon>
    </lineage>
</organism>
<keyword evidence="5" id="KW-0479">Metal-binding</keyword>
<gene>
    <name evidence="19" type="ordered locus">Tresu_1160</name>
</gene>
<evidence type="ECO:0000313" key="19">
    <source>
        <dbReference type="EMBL" id="AEB14072.1"/>
    </source>
</evidence>
<evidence type="ECO:0000256" key="10">
    <source>
        <dbReference type="ARBA" id="ARBA00035861"/>
    </source>
</evidence>
<dbReference type="HOGENOM" id="CLU_037162_19_3_12"/>
<dbReference type="SUPFAM" id="SSF55811">
    <property type="entry name" value="Nudix"/>
    <property type="match status" value="1"/>
</dbReference>
<dbReference type="GeneID" id="302998320"/>
<dbReference type="PRINTS" id="PR00502">
    <property type="entry name" value="NUDIXFAMILY"/>
</dbReference>
<dbReference type="STRING" id="869209.Tresu_1160"/>
<comment type="cofactor">
    <cofactor evidence="1">
        <name>Mg(2+)</name>
        <dbReference type="ChEBI" id="CHEBI:18420"/>
    </cofactor>
</comment>
<evidence type="ECO:0000256" key="12">
    <source>
        <dbReference type="ARBA" id="ARBA00038905"/>
    </source>
</evidence>
<dbReference type="GO" id="GO:0044716">
    <property type="term" value="F:8-oxo-GDP phosphatase activity"/>
    <property type="evidence" value="ECO:0007669"/>
    <property type="project" value="TreeGrafter"/>
</dbReference>
<evidence type="ECO:0000256" key="5">
    <source>
        <dbReference type="ARBA" id="ARBA00022723"/>
    </source>
</evidence>
<dbReference type="RefSeq" id="WP_013701361.1">
    <property type="nucleotide sequence ID" value="NC_015385.1"/>
</dbReference>
<dbReference type="InterPro" id="IPR047127">
    <property type="entry name" value="MutT-like"/>
</dbReference>
<keyword evidence="7 17" id="KW-0378">Hydrolase</keyword>
<dbReference type="Pfam" id="PF00293">
    <property type="entry name" value="NUDIX"/>
    <property type="match status" value="1"/>
</dbReference>
<evidence type="ECO:0000256" key="2">
    <source>
        <dbReference type="ARBA" id="ARBA00005582"/>
    </source>
</evidence>
<keyword evidence="4" id="KW-0235">DNA replication</keyword>
<evidence type="ECO:0000256" key="9">
    <source>
        <dbReference type="ARBA" id="ARBA00023204"/>
    </source>
</evidence>
<keyword evidence="8" id="KW-0460">Magnesium</keyword>
<evidence type="ECO:0000259" key="18">
    <source>
        <dbReference type="PROSITE" id="PS51462"/>
    </source>
</evidence>
<evidence type="ECO:0000256" key="1">
    <source>
        <dbReference type="ARBA" id="ARBA00001946"/>
    </source>
</evidence>
<accession>F2NXJ3</accession>
<keyword evidence="6" id="KW-0227">DNA damage</keyword>
<dbReference type="eggNOG" id="COG0494">
    <property type="taxonomic scope" value="Bacteria"/>
</dbReference>
<dbReference type="PANTHER" id="PTHR47707:SF1">
    <property type="entry name" value="NUDIX HYDROLASE FAMILY PROTEIN"/>
    <property type="match status" value="1"/>
</dbReference>
<proteinExistence type="inferred from homology"/>
<dbReference type="CDD" id="cd03425">
    <property type="entry name" value="NUDIX_MutT_NudA_like"/>
    <property type="match status" value="1"/>
</dbReference>
<evidence type="ECO:0000256" key="3">
    <source>
        <dbReference type="ARBA" id="ARBA00022457"/>
    </source>
</evidence>
<sequence length="139" mass="15844">MSKVSIACIALLNGKILVAHRNPTGQMGGRWEFPGGKVEPGETDKEAVVREIKEEFGITVVYVGKKIAETSFIHNEEKVLLHAYRIYVPHDGIEKKYTLTEHTEYNWIPVEDVAKLNFVDSDLLLYPKVKSYILEELKK</sequence>
<dbReference type="InterPro" id="IPR020084">
    <property type="entry name" value="NUDIX_hydrolase_CS"/>
</dbReference>
<comment type="similarity">
    <text evidence="2 17">Belongs to the Nudix hydrolase family.</text>
</comment>
<dbReference type="InterPro" id="IPR015797">
    <property type="entry name" value="NUDIX_hydrolase-like_dom_sf"/>
</dbReference>
<evidence type="ECO:0000256" key="6">
    <source>
        <dbReference type="ARBA" id="ARBA00022763"/>
    </source>
</evidence>
<comment type="catalytic activity">
    <reaction evidence="10">
        <text>8-oxo-dGTP + H2O = 8-oxo-dGMP + diphosphate + H(+)</text>
        <dbReference type="Rhea" id="RHEA:31575"/>
        <dbReference type="ChEBI" id="CHEBI:15377"/>
        <dbReference type="ChEBI" id="CHEBI:15378"/>
        <dbReference type="ChEBI" id="CHEBI:33019"/>
        <dbReference type="ChEBI" id="CHEBI:63224"/>
        <dbReference type="ChEBI" id="CHEBI:77896"/>
        <dbReference type="EC" id="3.6.1.55"/>
    </reaction>
</comment>
<evidence type="ECO:0000256" key="14">
    <source>
        <dbReference type="ARBA" id="ARBA00041592"/>
    </source>
</evidence>
<dbReference type="InterPro" id="IPR020476">
    <property type="entry name" value="Nudix_hydrolase"/>
</dbReference>
<protein>
    <recommendedName>
        <fullName evidence="13">8-oxo-dGTP diphosphatase</fullName>
        <ecNumber evidence="12">3.6.1.55</ecNumber>
    </recommendedName>
    <alternativeName>
        <fullName evidence="16">7,8-dihydro-8-oxoguanine-triphosphatase</fullName>
    </alternativeName>
    <alternativeName>
        <fullName evidence="15">Mutator protein MutT</fullName>
    </alternativeName>
    <alternativeName>
        <fullName evidence="14">dGTP pyrophosphohydrolase</fullName>
    </alternativeName>
</protein>
<comment type="catalytic activity">
    <reaction evidence="11">
        <text>8-oxo-GTP + H2O = 8-oxo-GMP + diphosphate + H(+)</text>
        <dbReference type="Rhea" id="RHEA:67616"/>
        <dbReference type="ChEBI" id="CHEBI:15377"/>
        <dbReference type="ChEBI" id="CHEBI:15378"/>
        <dbReference type="ChEBI" id="CHEBI:33019"/>
        <dbReference type="ChEBI" id="CHEBI:143553"/>
        <dbReference type="ChEBI" id="CHEBI:145694"/>
    </reaction>
</comment>
<dbReference type="Proteomes" id="UP000006852">
    <property type="component" value="Chromosome"/>
</dbReference>
<dbReference type="EMBL" id="CP002631">
    <property type="protein sequence ID" value="AEB14072.1"/>
    <property type="molecule type" value="Genomic_DNA"/>
</dbReference>
<dbReference type="GO" id="GO:0006260">
    <property type="term" value="P:DNA replication"/>
    <property type="evidence" value="ECO:0007669"/>
    <property type="project" value="UniProtKB-KW"/>
</dbReference>
<name>F2NXJ3_TRES6</name>